<comment type="caution">
    <text evidence="1">The sequence shown here is derived from an EMBL/GenBank/DDBJ whole genome shotgun (WGS) entry which is preliminary data.</text>
</comment>
<evidence type="ECO:0000313" key="1">
    <source>
        <dbReference type="EMBL" id="GGD11410.1"/>
    </source>
</evidence>
<accession>A0ABQ1Q3F6</accession>
<gene>
    <name evidence="1" type="ORF">GCM10011389_18650</name>
</gene>
<name>A0ABQ1Q3F6_9BACI</name>
<sequence>MKEMFRVGLCFMFLSVMILFPFKKTVLSAVDLIDLTKETAVHDESTTIAIEDLLKYLP</sequence>
<organism evidence="1 2">
    <name type="scientific">Pontibacillus salipaludis</name>
    <dbReference type="NCBI Taxonomy" id="1697394"/>
    <lineage>
        <taxon>Bacteria</taxon>
        <taxon>Bacillati</taxon>
        <taxon>Bacillota</taxon>
        <taxon>Bacilli</taxon>
        <taxon>Bacillales</taxon>
        <taxon>Bacillaceae</taxon>
        <taxon>Pontibacillus</taxon>
    </lineage>
</organism>
<dbReference type="EMBL" id="BMIN01000007">
    <property type="protein sequence ID" value="GGD11410.1"/>
    <property type="molecule type" value="Genomic_DNA"/>
</dbReference>
<evidence type="ECO:0000313" key="2">
    <source>
        <dbReference type="Proteomes" id="UP000642571"/>
    </source>
</evidence>
<reference evidence="2" key="1">
    <citation type="journal article" date="2019" name="Int. J. Syst. Evol. Microbiol.">
        <title>The Global Catalogue of Microorganisms (GCM) 10K type strain sequencing project: providing services to taxonomists for standard genome sequencing and annotation.</title>
        <authorList>
            <consortium name="The Broad Institute Genomics Platform"/>
            <consortium name="The Broad Institute Genome Sequencing Center for Infectious Disease"/>
            <person name="Wu L."/>
            <person name="Ma J."/>
        </authorList>
    </citation>
    <scope>NUCLEOTIDE SEQUENCE [LARGE SCALE GENOMIC DNA]</scope>
    <source>
        <strain evidence="2">CGMCC 1.15353</strain>
    </source>
</reference>
<protein>
    <submittedName>
        <fullName evidence="1">Uncharacterized protein</fullName>
    </submittedName>
</protein>
<keyword evidence="2" id="KW-1185">Reference proteome</keyword>
<dbReference type="RefSeq" id="WP_188653081.1">
    <property type="nucleotide sequence ID" value="NZ_BMIN01000007.1"/>
</dbReference>
<proteinExistence type="predicted"/>
<dbReference type="Proteomes" id="UP000642571">
    <property type="component" value="Unassembled WGS sequence"/>
</dbReference>